<keyword evidence="1" id="KW-0472">Membrane</keyword>
<gene>
    <name evidence="2" type="ORF">LCGC14_2446670</name>
</gene>
<keyword evidence="1" id="KW-0812">Transmembrane</keyword>
<keyword evidence="1" id="KW-1133">Transmembrane helix</keyword>
<sequence length="58" mass="6820">IVDILQSLQISEAFHFLLHMTFISHQILTSLSHLFYSAYKIQMFHLNVSLGILRVIKY</sequence>
<proteinExistence type="predicted"/>
<protein>
    <submittedName>
        <fullName evidence="2">Uncharacterized protein</fullName>
    </submittedName>
</protein>
<feature type="transmembrane region" description="Helical" evidence="1">
    <location>
        <begin position="16"/>
        <end position="36"/>
    </location>
</feature>
<organism evidence="2">
    <name type="scientific">marine sediment metagenome</name>
    <dbReference type="NCBI Taxonomy" id="412755"/>
    <lineage>
        <taxon>unclassified sequences</taxon>
        <taxon>metagenomes</taxon>
        <taxon>ecological metagenomes</taxon>
    </lineage>
</organism>
<dbReference type="EMBL" id="LAZR01037779">
    <property type="protein sequence ID" value="KKL21320.1"/>
    <property type="molecule type" value="Genomic_DNA"/>
</dbReference>
<comment type="caution">
    <text evidence="2">The sequence shown here is derived from an EMBL/GenBank/DDBJ whole genome shotgun (WGS) entry which is preliminary data.</text>
</comment>
<accession>A0A0F9BHM5</accession>
<reference evidence="2" key="1">
    <citation type="journal article" date="2015" name="Nature">
        <title>Complex archaea that bridge the gap between prokaryotes and eukaryotes.</title>
        <authorList>
            <person name="Spang A."/>
            <person name="Saw J.H."/>
            <person name="Jorgensen S.L."/>
            <person name="Zaremba-Niedzwiedzka K."/>
            <person name="Martijn J."/>
            <person name="Lind A.E."/>
            <person name="van Eijk R."/>
            <person name="Schleper C."/>
            <person name="Guy L."/>
            <person name="Ettema T.J."/>
        </authorList>
    </citation>
    <scope>NUCLEOTIDE SEQUENCE</scope>
</reference>
<evidence type="ECO:0000256" key="1">
    <source>
        <dbReference type="SAM" id="Phobius"/>
    </source>
</evidence>
<name>A0A0F9BHM5_9ZZZZ</name>
<dbReference type="AlphaFoldDB" id="A0A0F9BHM5"/>
<feature type="non-terminal residue" evidence="2">
    <location>
        <position position="1"/>
    </location>
</feature>
<evidence type="ECO:0000313" key="2">
    <source>
        <dbReference type="EMBL" id="KKL21320.1"/>
    </source>
</evidence>